<accession>A0A7N4NZY6</accession>
<dbReference type="Proteomes" id="UP000007648">
    <property type="component" value="Unassembled WGS sequence"/>
</dbReference>
<dbReference type="InterPro" id="IPR009764">
    <property type="entry name" value="OCIA_dom"/>
</dbReference>
<feature type="domain" description="OCIA" evidence="7">
    <location>
        <begin position="24"/>
        <end position="110"/>
    </location>
</feature>
<comment type="subcellular location">
    <subcellularLocation>
        <location evidence="1">Endosome</location>
    </subcellularLocation>
</comment>
<evidence type="ECO:0000256" key="3">
    <source>
        <dbReference type="ARBA" id="ARBA00037952"/>
    </source>
</evidence>
<protein>
    <recommendedName>
        <fullName evidence="4">OCIA domain-containing protein 1</fullName>
    </recommendedName>
</protein>
<dbReference type="InterPro" id="IPR040187">
    <property type="entry name" value="OCAD1/2"/>
</dbReference>
<evidence type="ECO:0000256" key="6">
    <source>
        <dbReference type="SAM" id="MobiDB-lite"/>
    </source>
</evidence>
<feature type="region of interest" description="Disordered" evidence="6">
    <location>
        <begin position="1"/>
        <end position="22"/>
    </location>
</feature>
<dbReference type="PANTHER" id="PTHR13336">
    <property type="entry name" value="OVARIAN CARCINOMA IMMUNOREACTIVE ANTIGEN"/>
    <property type="match status" value="1"/>
</dbReference>
<keyword evidence="9" id="KW-1185">Reference proteome</keyword>
<reference evidence="8" key="3">
    <citation type="submission" date="2025-09" db="UniProtKB">
        <authorList>
            <consortium name="Ensembl"/>
        </authorList>
    </citation>
    <scope>IDENTIFICATION</scope>
</reference>
<keyword evidence="2" id="KW-0967">Endosome</keyword>
<evidence type="ECO:0000313" key="9">
    <source>
        <dbReference type="Proteomes" id="UP000007648"/>
    </source>
</evidence>
<reference evidence="8 9" key="1">
    <citation type="journal article" date="2011" name="Proc. Natl. Acad. Sci. U.S.A.">
        <title>Genetic diversity and population structure of the endangered marsupial Sarcophilus harrisii (Tasmanian devil).</title>
        <authorList>
            <person name="Miller W."/>
            <person name="Hayes V.M."/>
            <person name="Ratan A."/>
            <person name="Petersen D.C."/>
            <person name="Wittekindt N.E."/>
            <person name="Miller J."/>
            <person name="Walenz B."/>
            <person name="Knight J."/>
            <person name="Qi J."/>
            <person name="Zhao F."/>
            <person name="Wang Q."/>
            <person name="Bedoya-Reina O.C."/>
            <person name="Katiyar N."/>
            <person name="Tomsho L.P."/>
            <person name="Kasson L.M."/>
            <person name="Hardie R.A."/>
            <person name="Woodbridge P."/>
            <person name="Tindall E.A."/>
            <person name="Bertelsen M.F."/>
            <person name="Dixon D."/>
            <person name="Pyecroft S."/>
            <person name="Helgen K.M."/>
            <person name="Lesk A.M."/>
            <person name="Pringle T.H."/>
            <person name="Patterson N."/>
            <person name="Zhang Y."/>
            <person name="Kreiss A."/>
            <person name="Woods G.M."/>
            <person name="Jones M.E."/>
            <person name="Schuster S.C."/>
        </authorList>
    </citation>
    <scope>NUCLEOTIDE SEQUENCE [LARGE SCALE GENOMIC DNA]</scope>
</reference>
<evidence type="ECO:0000313" key="8">
    <source>
        <dbReference type="Ensembl" id="ENSSHAP00000031068.1"/>
    </source>
</evidence>
<dbReference type="GO" id="GO:0005768">
    <property type="term" value="C:endosome"/>
    <property type="evidence" value="ECO:0007669"/>
    <property type="project" value="UniProtKB-SubCell"/>
</dbReference>
<reference evidence="8" key="2">
    <citation type="submission" date="2025-08" db="UniProtKB">
        <authorList>
            <consortium name="Ensembl"/>
        </authorList>
    </citation>
    <scope>IDENTIFICATION</scope>
</reference>
<dbReference type="AlphaFoldDB" id="A0A7N4NZY6"/>
<comment type="subunit">
    <text evidence="5">Interacts with OCIAD2. Interacts with STAT3.</text>
</comment>
<sequence length="137" mass="15511">MNRRTDFGTEQNAEVSPPLPNIGMDYIPTEEERRIFAQCNPENFWYRSVPFSATSVLVTQGLITKRILFSHPKYGSIPKITFVCIMGYPAGKISYVKTCQEKFKRLENSPLGEALRMGPGCRLALSGESKPIWRHLG</sequence>
<evidence type="ECO:0000259" key="7">
    <source>
        <dbReference type="Pfam" id="PF07051"/>
    </source>
</evidence>
<evidence type="ECO:0000256" key="2">
    <source>
        <dbReference type="ARBA" id="ARBA00022753"/>
    </source>
</evidence>
<dbReference type="GeneTree" id="ENSGT00530000063690"/>
<proteinExistence type="inferred from homology"/>
<dbReference type="PANTHER" id="PTHR13336:SF4">
    <property type="entry name" value="OCIA DOMAIN-CONTAINING PROTEIN 1"/>
    <property type="match status" value="1"/>
</dbReference>
<dbReference type="Pfam" id="PF07051">
    <property type="entry name" value="OCIA"/>
    <property type="match status" value="1"/>
</dbReference>
<organism evidence="8 9">
    <name type="scientific">Sarcophilus harrisii</name>
    <name type="common">Tasmanian devil</name>
    <name type="synonym">Sarcophilus laniarius</name>
    <dbReference type="NCBI Taxonomy" id="9305"/>
    <lineage>
        <taxon>Eukaryota</taxon>
        <taxon>Metazoa</taxon>
        <taxon>Chordata</taxon>
        <taxon>Craniata</taxon>
        <taxon>Vertebrata</taxon>
        <taxon>Euteleostomi</taxon>
        <taxon>Mammalia</taxon>
        <taxon>Metatheria</taxon>
        <taxon>Dasyuromorphia</taxon>
        <taxon>Dasyuridae</taxon>
        <taxon>Sarcophilus</taxon>
    </lineage>
</organism>
<dbReference type="Ensembl" id="ENSSHAT00000034820.1">
    <property type="protein sequence ID" value="ENSSHAP00000031068.1"/>
    <property type="gene ID" value="ENSSHAG00000027404.1"/>
</dbReference>
<evidence type="ECO:0000256" key="5">
    <source>
        <dbReference type="ARBA" id="ARBA00093558"/>
    </source>
</evidence>
<evidence type="ECO:0000256" key="1">
    <source>
        <dbReference type="ARBA" id="ARBA00004177"/>
    </source>
</evidence>
<dbReference type="InParanoid" id="A0A7N4NZY6"/>
<comment type="similarity">
    <text evidence="3">Belongs to the OCIAD1 family.</text>
</comment>
<evidence type="ECO:0000256" key="4">
    <source>
        <dbReference type="ARBA" id="ARBA00040877"/>
    </source>
</evidence>
<name>A0A7N4NZY6_SARHA</name>